<keyword evidence="4" id="KW-1185">Reference proteome</keyword>
<keyword evidence="1" id="KW-0732">Signal</keyword>
<name>A0A512DFN4_9CELL</name>
<comment type="caution">
    <text evidence="3">The sequence shown here is derived from an EMBL/GenBank/DDBJ whole genome shotgun (WGS) entry which is preliminary data.</text>
</comment>
<reference evidence="3 4" key="1">
    <citation type="submission" date="2019-07" db="EMBL/GenBank/DDBJ databases">
        <title>Whole genome shotgun sequence of Cellulomonas aerilata NBRC 106308.</title>
        <authorList>
            <person name="Hosoyama A."/>
            <person name="Uohara A."/>
            <person name="Ohji S."/>
            <person name="Ichikawa N."/>
        </authorList>
    </citation>
    <scope>NUCLEOTIDE SEQUENCE [LARGE SCALE GENOMIC DNA]</scope>
    <source>
        <strain evidence="3 4">NBRC 106308</strain>
    </source>
</reference>
<evidence type="ECO:0000256" key="1">
    <source>
        <dbReference type="SAM" id="SignalP"/>
    </source>
</evidence>
<dbReference type="AlphaFoldDB" id="A0A512DFN4"/>
<evidence type="ECO:0000313" key="4">
    <source>
        <dbReference type="Proteomes" id="UP000321181"/>
    </source>
</evidence>
<feature type="chain" id="PRO_5022097226" description="FAS1 domain-containing protein" evidence="1">
    <location>
        <begin position="30"/>
        <end position="212"/>
    </location>
</feature>
<dbReference type="InterPro" id="IPR036378">
    <property type="entry name" value="FAS1_dom_sf"/>
</dbReference>
<protein>
    <recommendedName>
        <fullName evidence="2">FAS1 domain-containing protein</fullName>
    </recommendedName>
</protein>
<gene>
    <name evidence="3" type="ORF">CAE01nite_29960</name>
</gene>
<feature type="domain" description="FAS1" evidence="2">
    <location>
        <begin position="79"/>
        <end position="171"/>
    </location>
</feature>
<accession>A0A512DFN4</accession>
<dbReference type="SUPFAM" id="SSF82153">
    <property type="entry name" value="FAS1 domain"/>
    <property type="match status" value="1"/>
</dbReference>
<dbReference type="InterPro" id="IPR006311">
    <property type="entry name" value="TAT_signal"/>
</dbReference>
<dbReference type="Pfam" id="PF02469">
    <property type="entry name" value="Fasciclin"/>
    <property type="match status" value="1"/>
</dbReference>
<dbReference type="EMBL" id="BJYY01000018">
    <property type="protein sequence ID" value="GEO35271.1"/>
    <property type="molecule type" value="Genomic_DNA"/>
</dbReference>
<sequence>MSHRRLALTAGALAVTTLATVSSVSTASAATAPTGTSSLASVLLADGDTFDRDWSDYDVVTQAVLAVLDAKPGSPVAVLTDGTVPLTAFLPDDRAFRILAADVTGHWDRDEAAVFATVASLGIDTVEAVLLYHVVPGATIDSAAALGSDGAALRTASGGTVEVDVLSRRVVRLQDADPSDRDPFLARRQLDLNAGNVQIAHGLTAVLRPVDL</sequence>
<organism evidence="3 4">
    <name type="scientific">Cellulomonas aerilata</name>
    <dbReference type="NCBI Taxonomy" id="515326"/>
    <lineage>
        <taxon>Bacteria</taxon>
        <taxon>Bacillati</taxon>
        <taxon>Actinomycetota</taxon>
        <taxon>Actinomycetes</taxon>
        <taxon>Micrococcales</taxon>
        <taxon>Cellulomonadaceae</taxon>
        <taxon>Cellulomonas</taxon>
    </lineage>
</organism>
<dbReference type="RefSeq" id="WP_146906165.1">
    <property type="nucleotide sequence ID" value="NZ_BAAARM010000005.1"/>
</dbReference>
<evidence type="ECO:0000259" key="2">
    <source>
        <dbReference type="Pfam" id="PF02469"/>
    </source>
</evidence>
<dbReference type="Proteomes" id="UP000321181">
    <property type="component" value="Unassembled WGS sequence"/>
</dbReference>
<dbReference type="Gene3D" id="2.30.180.10">
    <property type="entry name" value="FAS1 domain"/>
    <property type="match status" value="1"/>
</dbReference>
<feature type="signal peptide" evidence="1">
    <location>
        <begin position="1"/>
        <end position="29"/>
    </location>
</feature>
<dbReference type="OrthoDB" id="3370067at2"/>
<dbReference type="InterPro" id="IPR000782">
    <property type="entry name" value="FAS1_domain"/>
</dbReference>
<evidence type="ECO:0000313" key="3">
    <source>
        <dbReference type="EMBL" id="GEO35271.1"/>
    </source>
</evidence>
<dbReference type="PROSITE" id="PS51318">
    <property type="entry name" value="TAT"/>
    <property type="match status" value="1"/>
</dbReference>
<proteinExistence type="predicted"/>